<dbReference type="Gene3D" id="3.40.50.2020">
    <property type="match status" value="1"/>
</dbReference>
<accession>A0ABS0H1G1</accession>
<dbReference type="CDD" id="cd06223">
    <property type="entry name" value="PRTases_typeI"/>
    <property type="match status" value="1"/>
</dbReference>
<keyword evidence="2" id="KW-1185">Reference proteome</keyword>
<proteinExistence type="predicted"/>
<protein>
    <submittedName>
        <fullName evidence="1">Phosphoribosyltransferase</fullName>
    </submittedName>
</protein>
<comment type="caution">
    <text evidence="1">The sequence shown here is derived from an EMBL/GenBank/DDBJ whole genome shotgun (WGS) entry which is preliminary data.</text>
</comment>
<dbReference type="InterPro" id="IPR000836">
    <property type="entry name" value="PRTase_dom"/>
</dbReference>
<keyword evidence="1" id="KW-0808">Transferase</keyword>
<evidence type="ECO:0000313" key="1">
    <source>
        <dbReference type="EMBL" id="MBF9131967.1"/>
    </source>
</evidence>
<dbReference type="Proteomes" id="UP000638560">
    <property type="component" value="Unassembled WGS sequence"/>
</dbReference>
<reference evidence="1 2" key="1">
    <citation type="submission" date="2020-11" db="EMBL/GenBank/DDBJ databases">
        <title>A novel isolate from a Black sea contaminated sediment with potential to produce alkanes: Plantactinospora alkalitolerans sp. nov.</title>
        <authorList>
            <person name="Carro L."/>
            <person name="Veyisoglu A."/>
            <person name="Guven K."/>
            <person name="Schumann P."/>
            <person name="Klenk H.-P."/>
            <person name="Sahin N."/>
        </authorList>
    </citation>
    <scope>NUCLEOTIDE SEQUENCE [LARGE SCALE GENOMIC DNA]</scope>
    <source>
        <strain evidence="1 2">S1510</strain>
    </source>
</reference>
<evidence type="ECO:0000313" key="2">
    <source>
        <dbReference type="Proteomes" id="UP000638560"/>
    </source>
</evidence>
<dbReference type="GO" id="GO:0016757">
    <property type="term" value="F:glycosyltransferase activity"/>
    <property type="evidence" value="ECO:0007669"/>
    <property type="project" value="UniProtKB-KW"/>
</dbReference>
<name>A0ABS0H1G1_9ACTN</name>
<keyword evidence="1" id="KW-0328">Glycosyltransferase</keyword>
<dbReference type="InterPro" id="IPR029057">
    <property type="entry name" value="PRTase-like"/>
</dbReference>
<dbReference type="RefSeq" id="WP_196203500.1">
    <property type="nucleotide sequence ID" value="NZ_JADPUN010000213.1"/>
</dbReference>
<dbReference type="EMBL" id="JADPUN010000213">
    <property type="protein sequence ID" value="MBF9131967.1"/>
    <property type="molecule type" value="Genomic_DNA"/>
</dbReference>
<organism evidence="1 2">
    <name type="scientific">Plantactinospora alkalitolerans</name>
    <dbReference type="NCBI Taxonomy" id="2789879"/>
    <lineage>
        <taxon>Bacteria</taxon>
        <taxon>Bacillati</taxon>
        <taxon>Actinomycetota</taxon>
        <taxon>Actinomycetes</taxon>
        <taxon>Micromonosporales</taxon>
        <taxon>Micromonosporaceae</taxon>
        <taxon>Plantactinospora</taxon>
    </lineage>
</organism>
<sequence length="314" mass="35010">MTDESALENATPENPKRLVLLQDFPHWIESMEIPLPRVTAHVFDAVRAAAVDCYASVVSTQALDLPLLRDLTGSRRRQDEYLVTLDNGSYFPHADFAFSVTRCAAGLRDVFTGNLSSQPRDHALPLHRQLESLRLDYLASRKPRLVLCDDGISTGASLAGFVRRLRQADLAVSEIRVLLNPTPVFEIEGIPVDTMVEVHDALWTHERDFFWGSPGGGVPLVVAAGSRQYGVPYSISSGLLHQRLGLPLDVVAPLRARMAAVNIAFWNLLSRLVGRALLIRDCYRLHWTARFFGVPYDTRIVDVIARSVDRDRSS</sequence>
<gene>
    <name evidence="1" type="ORF">I0C86_23810</name>
</gene>
<dbReference type="SUPFAM" id="SSF53271">
    <property type="entry name" value="PRTase-like"/>
    <property type="match status" value="1"/>
</dbReference>